<sequence>MNQGPSGGSPIYGDGAGHDVQEKVQQFAQDASAQLEQARMLFEDVGERVNTFIRERPGAALLGAVALGYVVGKIASKAGR</sequence>
<protein>
    <recommendedName>
        <fullName evidence="3">DUF883 domain-containing protein</fullName>
    </recommendedName>
</protein>
<evidence type="ECO:0008006" key="3">
    <source>
        <dbReference type="Google" id="ProtNLM"/>
    </source>
</evidence>
<dbReference type="EMBL" id="CP012332">
    <property type="protein sequence ID" value="AKU89788.1"/>
    <property type="molecule type" value="Genomic_DNA"/>
</dbReference>
<dbReference type="RefSeq" id="WP_050724331.1">
    <property type="nucleotide sequence ID" value="NZ_CP012332.1"/>
</dbReference>
<name>A0A0K1P8D6_9BACT</name>
<reference evidence="1 2" key="1">
    <citation type="submission" date="2015-08" db="EMBL/GenBank/DDBJ databases">
        <authorList>
            <person name="Babu N.S."/>
            <person name="Beckwith C.J."/>
            <person name="Beseler K.G."/>
            <person name="Brison A."/>
            <person name="Carone J.V."/>
            <person name="Caskin T.P."/>
            <person name="Diamond M."/>
            <person name="Durham M.E."/>
            <person name="Foxe J.M."/>
            <person name="Go M."/>
            <person name="Henderson B.A."/>
            <person name="Jones I.B."/>
            <person name="McGettigan J.A."/>
            <person name="Micheletti S.J."/>
            <person name="Nasrallah M.E."/>
            <person name="Ortiz D."/>
            <person name="Piller C.R."/>
            <person name="Privatt S.R."/>
            <person name="Schneider S.L."/>
            <person name="Sharp S."/>
            <person name="Smith T.C."/>
            <person name="Stanton J.D."/>
            <person name="Ullery H.E."/>
            <person name="Wilson R.J."/>
            <person name="Serrano M.G."/>
            <person name="Buck G."/>
            <person name="Lee V."/>
            <person name="Wang Y."/>
            <person name="Carvalho R."/>
            <person name="Voegtly L."/>
            <person name="Shi R."/>
            <person name="Duckworth R."/>
            <person name="Johnson A."/>
            <person name="Loviza R."/>
            <person name="Walstead R."/>
            <person name="Shah Z."/>
            <person name="Kiflezghi M."/>
            <person name="Wade K."/>
            <person name="Ball S.L."/>
            <person name="Bradley K.W."/>
            <person name="Asai D.J."/>
            <person name="Bowman C.A."/>
            <person name="Russell D.A."/>
            <person name="Pope W.H."/>
            <person name="Jacobs-Sera D."/>
            <person name="Hendrix R.W."/>
            <person name="Hatfull G.F."/>
        </authorList>
    </citation>
    <scope>NUCLEOTIDE SEQUENCE [LARGE SCALE GENOMIC DNA]</scope>
    <source>
        <strain evidence="1 2">DSM 27710</strain>
    </source>
</reference>
<dbReference type="AlphaFoldDB" id="A0A0K1P8D6"/>
<evidence type="ECO:0000313" key="1">
    <source>
        <dbReference type="EMBL" id="AKU89788.1"/>
    </source>
</evidence>
<evidence type="ECO:0000313" key="2">
    <source>
        <dbReference type="Proteomes" id="UP000055590"/>
    </source>
</evidence>
<organism evidence="1 2">
    <name type="scientific">Vulgatibacter incomptus</name>
    <dbReference type="NCBI Taxonomy" id="1391653"/>
    <lineage>
        <taxon>Bacteria</taxon>
        <taxon>Pseudomonadati</taxon>
        <taxon>Myxococcota</taxon>
        <taxon>Myxococcia</taxon>
        <taxon>Myxococcales</taxon>
        <taxon>Cystobacterineae</taxon>
        <taxon>Vulgatibacteraceae</taxon>
        <taxon>Vulgatibacter</taxon>
    </lineage>
</organism>
<proteinExistence type="predicted"/>
<dbReference type="Proteomes" id="UP000055590">
    <property type="component" value="Chromosome"/>
</dbReference>
<keyword evidence="2" id="KW-1185">Reference proteome</keyword>
<dbReference type="KEGG" id="vin:AKJ08_0175"/>
<dbReference type="STRING" id="1391653.AKJ08_0175"/>
<accession>A0A0K1P8D6</accession>
<gene>
    <name evidence="1" type="ORF">AKJ08_0175</name>
</gene>